<dbReference type="AlphaFoldDB" id="A0A9X1X5Z7"/>
<dbReference type="PANTHER" id="PTHR18964:SF149">
    <property type="entry name" value="BIFUNCTIONAL UDP-N-ACETYLGLUCOSAMINE 2-EPIMERASE_N-ACETYLMANNOSAMINE KINASE"/>
    <property type="match status" value="1"/>
</dbReference>
<comment type="caution">
    <text evidence="2">The sequence shown here is derived from an EMBL/GenBank/DDBJ whole genome shotgun (WGS) entry which is preliminary data.</text>
</comment>
<dbReference type="Gene3D" id="3.30.420.40">
    <property type="match status" value="2"/>
</dbReference>
<dbReference type="InterPro" id="IPR043129">
    <property type="entry name" value="ATPase_NBD"/>
</dbReference>
<dbReference type="Pfam" id="PF00480">
    <property type="entry name" value="ROK"/>
    <property type="match status" value="1"/>
</dbReference>
<accession>A0A9X1X5Z7</accession>
<dbReference type="EMBL" id="JALJEJ010000002">
    <property type="protein sequence ID" value="MCJ8209254.1"/>
    <property type="molecule type" value="Genomic_DNA"/>
</dbReference>
<dbReference type="Proteomes" id="UP001139450">
    <property type="component" value="Unassembled WGS sequence"/>
</dbReference>
<name>A0A9X1X5Z7_9SPHI</name>
<dbReference type="SUPFAM" id="SSF46785">
    <property type="entry name" value="Winged helix' DNA-binding domain"/>
    <property type="match status" value="1"/>
</dbReference>
<dbReference type="PANTHER" id="PTHR18964">
    <property type="entry name" value="ROK (REPRESSOR, ORF, KINASE) FAMILY"/>
    <property type="match status" value="1"/>
</dbReference>
<reference evidence="2" key="1">
    <citation type="submission" date="2022-04" db="EMBL/GenBank/DDBJ databases">
        <title>Mucilaginibacter sp. RS28 isolated from freshwater.</title>
        <authorList>
            <person name="Ko S.-R."/>
        </authorList>
    </citation>
    <scope>NUCLEOTIDE SEQUENCE</scope>
    <source>
        <strain evidence="2">RS28</strain>
    </source>
</reference>
<evidence type="ECO:0000313" key="3">
    <source>
        <dbReference type="Proteomes" id="UP001139450"/>
    </source>
</evidence>
<protein>
    <submittedName>
        <fullName evidence="2">ROK family protein</fullName>
    </submittedName>
</protein>
<gene>
    <name evidence="2" type="ORF">MUY27_06010</name>
</gene>
<dbReference type="SUPFAM" id="SSF53067">
    <property type="entry name" value="Actin-like ATPase domain"/>
    <property type="match status" value="2"/>
</dbReference>
<evidence type="ECO:0000313" key="2">
    <source>
        <dbReference type="EMBL" id="MCJ8209254.1"/>
    </source>
</evidence>
<evidence type="ECO:0000256" key="1">
    <source>
        <dbReference type="ARBA" id="ARBA00006479"/>
    </source>
</evidence>
<sequence>MLLSQLEVLKTLYYNKGYSIHDISMVTGRSIPFTTKAISELLEMGFIKEDGLRISSGGRKPATYSLSANTGFIVSVAIDQFKTRVVIADLGTGFIGETQELEINIHQKHDAIFDLVDFINQTITASGRPKERFLAIGITMPGFIDAFKGNNLLFVKSPQGTFVDFIAEKTGLPVFIENDSTAIALAEQKFGLPIAKNDSMIINLGWGIGLGMIVNQKVFKGHSGFAGEFSHLALYKNGKLCSCGKHGCLETEASLLAIEAKAIDGLKAGEVSHLSNYEHITADDIINEAIKGDAYAIKIISECAYYIGQGLAILIHLMNPESIILSGKGSVIGKIWLAPIQQAIHQHCIPHLTTYTTLAVSELGDKAQLLGGLAIVVENLDKIKDKISAWLTVQHQNHN</sequence>
<organism evidence="2 3">
    <name type="scientific">Mucilaginibacter straminoryzae</name>
    <dbReference type="NCBI Taxonomy" id="2932774"/>
    <lineage>
        <taxon>Bacteria</taxon>
        <taxon>Pseudomonadati</taxon>
        <taxon>Bacteroidota</taxon>
        <taxon>Sphingobacteriia</taxon>
        <taxon>Sphingobacteriales</taxon>
        <taxon>Sphingobacteriaceae</taxon>
        <taxon>Mucilaginibacter</taxon>
    </lineage>
</organism>
<dbReference type="InterPro" id="IPR036390">
    <property type="entry name" value="WH_DNA-bd_sf"/>
</dbReference>
<proteinExistence type="inferred from homology"/>
<dbReference type="InterPro" id="IPR036388">
    <property type="entry name" value="WH-like_DNA-bd_sf"/>
</dbReference>
<keyword evidence="3" id="KW-1185">Reference proteome</keyword>
<comment type="similarity">
    <text evidence="1">Belongs to the ROK (NagC/XylR) family.</text>
</comment>
<dbReference type="RefSeq" id="WP_245129083.1">
    <property type="nucleotide sequence ID" value="NZ_JALJEJ010000002.1"/>
</dbReference>
<dbReference type="Gene3D" id="1.10.10.10">
    <property type="entry name" value="Winged helix-like DNA-binding domain superfamily/Winged helix DNA-binding domain"/>
    <property type="match status" value="1"/>
</dbReference>
<dbReference type="InterPro" id="IPR000600">
    <property type="entry name" value="ROK"/>
</dbReference>